<keyword evidence="1" id="KW-0540">Nuclease</keyword>
<reference evidence="3 4" key="1">
    <citation type="submission" date="2024-11" db="EMBL/GenBank/DDBJ databases">
        <title>Chromosome-level genome assembly of Eucalyptus globulus Labill. provides insights into its genome evolution.</title>
        <authorList>
            <person name="Li X."/>
        </authorList>
    </citation>
    <scope>NUCLEOTIDE SEQUENCE [LARGE SCALE GENOMIC DNA]</scope>
    <source>
        <strain evidence="3">CL2024</strain>
        <tissue evidence="3">Fresh tender leaves</tissue>
    </source>
</reference>
<sequence>MHSLHNITFYGHQIYTCVTDDPSIVTRWIMEVEHAHLLWLNWLVIGLDIEGRPNLEPCVVLPVATLQLCVGRSCLVFQILQAEYIPASLHAFLRNLNYTFVGGGRTHHWVIWARINLLKSYFIKDLEMPKEITLSHWEEKTLTARQVEHACLDAFVTFELGMALQGLVGKARVGWCAGANCVMVPNMVAPFLPRQVFSRTKVLSTSYEFVNKVFSCWHLHGVGPVVLLIPFLN</sequence>
<evidence type="ECO:0000313" key="3">
    <source>
        <dbReference type="EMBL" id="KAL3743770.1"/>
    </source>
</evidence>
<gene>
    <name evidence="3" type="ORF">ACJRO7_018956</name>
</gene>
<evidence type="ECO:0008006" key="5">
    <source>
        <dbReference type="Google" id="ProtNLM"/>
    </source>
</evidence>
<dbReference type="PANTHER" id="PTHR13620">
    <property type="entry name" value="3-5 EXONUCLEASE"/>
    <property type="match status" value="1"/>
</dbReference>
<evidence type="ECO:0000256" key="1">
    <source>
        <dbReference type="ARBA" id="ARBA00022722"/>
    </source>
</evidence>
<accession>A0ABD3KVK1</accession>
<comment type="caution">
    <text evidence="3">The sequence shown here is derived from an EMBL/GenBank/DDBJ whole genome shotgun (WGS) entry which is preliminary data.</text>
</comment>
<dbReference type="Proteomes" id="UP001634007">
    <property type="component" value="Unassembled WGS sequence"/>
</dbReference>
<dbReference type="EMBL" id="JBJKBG010000004">
    <property type="protein sequence ID" value="KAL3743770.1"/>
    <property type="molecule type" value="Genomic_DNA"/>
</dbReference>
<evidence type="ECO:0000313" key="4">
    <source>
        <dbReference type="Proteomes" id="UP001634007"/>
    </source>
</evidence>
<dbReference type="InterPro" id="IPR012337">
    <property type="entry name" value="RNaseH-like_sf"/>
</dbReference>
<dbReference type="InterPro" id="IPR036397">
    <property type="entry name" value="RNaseH_sf"/>
</dbReference>
<dbReference type="InterPro" id="IPR051132">
    <property type="entry name" value="3-5_Exonuclease_domain"/>
</dbReference>
<keyword evidence="2" id="KW-0378">Hydrolase</keyword>
<dbReference type="GO" id="GO:0008408">
    <property type="term" value="F:3'-5' exonuclease activity"/>
    <property type="evidence" value="ECO:0007669"/>
    <property type="project" value="UniProtKB-ARBA"/>
</dbReference>
<proteinExistence type="predicted"/>
<dbReference type="SUPFAM" id="SSF53098">
    <property type="entry name" value="Ribonuclease H-like"/>
    <property type="match status" value="1"/>
</dbReference>
<protein>
    <recommendedName>
        <fullName evidence="5">3'-5' exonuclease domain-containing protein</fullName>
    </recommendedName>
</protein>
<organism evidence="3 4">
    <name type="scientific">Eucalyptus globulus</name>
    <name type="common">Tasmanian blue gum</name>
    <dbReference type="NCBI Taxonomy" id="34317"/>
    <lineage>
        <taxon>Eukaryota</taxon>
        <taxon>Viridiplantae</taxon>
        <taxon>Streptophyta</taxon>
        <taxon>Embryophyta</taxon>
        <taxon>Tracheophyta</taxon>
        <taxon>Spermatophyta</taxon>
        <taxon>Magnoliopsida</taxon>
        <taxon>eudicotyledons</taxon>
        <taxon>Gunneridae</taxon>
        <taxon>Pentapetalae</taxon>
        <taxon>rosids</taxon>
        <taxon>malvids</taxon>
        <taxon>Myrtales</taxon>
        <taxon>Myrtaceae</taxon>
        <taxon>Myrtoideae</taxon>
        <taxon>Eucalypteae</taxon>
        <taxon>Eucalyptus</taxon>
    </lineage>
</organism>
<dbReference type="PANTHER" id="PTHR13620:SF105">
    <property type="entry name" value="OS01G0737700 PROTEIN"/>
    <property type="match status" value="1"/>
</dbReference>
<dbReference type="AlphaFoldDB" id="A0ABD3KVK1"/>
<keyword evidence="4" id="KW-1185">Reference proteome</keyword>
<dbReference type="Gene3D" id="3.30.420.10">
    <property type="entry name" value="Ribonuclease H-like superfamily/Ribonuclease H"/>
    <property type="match status" value="2"/>
</dbReference>
<name>A0ABD3KVK1_EUCGL</name>
<evidence type="ECO:0000256" key="2">
    <source>
        <dbReference type="ARBA" id="ARBA00022801"/>
    </source>
</evidence>